<organism evidence="3 4">
    <name type="scientific">Aliivibrio sifiae</name>
    <dbReference type="NCBI Taxonomy" id="566293"/>
    <lineage>
        <taxon>Bacteria</taxon>
        <taxon>Pseudomonadati</taxon>
        <taxon>Pseudomonadota</taxon>
        <taxon>Gammaproteobacteria</taxon>
        <taxon>Vibrionales</taxon>
        <taxon>Vibrionaceae</taxon>
        <taxon>Aliivibrio</taxon>
    </lineage>
</organism>
<reference evidence="2" key="4">
    <citation type="submission" date="2023-01" db="EMBL/GenBank/DDBJ databases">
        <title>Draft genome sequence of Aliivibrio sifiae strain NBRC 105001.</title>
        <authorList>
            <person name="Sun Q."/>
            <person name="Mori K."/>
        </authorList>
    </citation>
    <scope>NUCLEOTIDE SEQUENCE</scope>
    <source>
        <strain evidence="2">NBRC 105001</strain>
    </source>
</reference>
<dbReference type="GO" id="GO:0016747">
    <property type="term" value="F:acyltransferase activity, transferring groups other than amino-acyl groups"/>
    <property type="evidence" value="ECO:0007669"/>
    <property type="project" value="InterPro"/>
</dbReference>
<reference evidence="5" key="3">
    <citation type="journal article" date="2019" name="Int. J. Syst. Evol. Microbiol.">
        <title>The Global Catalogue of Microorganisms (GCM) 10K type strain sequencing project: providing services to taxonomists for standard genome sequencing and annotation.</title>
        <authorList>
            <consortium name="The Broad Institute Genomics Platform"/>
            <consortium name="The Broad Institute Genome Sequencing Center for Infectious Disease"/>
            <person name="Wu L."/>
            <person name="Ma J."/>
        </authorList>
    </citation>
    <scope>NUCLEOTIDE SEQUENCE [LARGE SCALE GENOMIC DNA]</scope>
    <source>
        <strain evidence="5">NBRC 105001</strain>
    </source>
</reference>
<evidence type="ECO:0000313" key="2">
    <source>
        <dbReference type="EMBL" id="GLR75142.1"/>
    </source>
</evidence>
<dbReference type="Pfam" id="PF00583">
    <property type="entry name" value="Acetyltransf_1"/>
    <property type="match status" value="1"/>
</dbReference>
<dbReference type="Proteomes" id="UP001156660">
    <property type="component" value="Unassembled WGS sequence"/>
</dbReference>
<reference evidence="2" key="1">
    <citation type="journal article" date="2014" name="Int. J. Syst. Evol. Microbiol.">
        <title>Complete genome of a new Firmicutes species belonging to the dominant human colonic microbiota ('Ruminococcus bicirculans') reveals two chromosomes and a selective capacity to utilize plant glucans.</title>
        <authorList>
            <consortium name="NISC Comparative Sequencing Program"/>
            <person name="Wegmann U."/>
            <person name="Louis P."/>
            <person name="Goesmann A."/>
            <person name="Henrissat B."/>
            <person name="Duncan S.H."/>
            <person name="Flint H.J."/>
        </authorList>
    </citation>
    <scope>NUCLEOTIDE SEQUENCE</scope>
    <source>
        <strain evidence="2">NBRC 105001</strain>
    </source>
</reference>
<keyword evidence="5" id="KW-1185">Reference proteome</keyword>
<feature type="domain" description="N-acetyltransferase" evidence="1">
    <location>
        <begin position="3"/>
        <end position="161"/>
    </location>
</feature>
<dbReference type="PANTHER" id="PTHR43305">
    <property type="entry name" value="FAMILY N-ACETYLTRANSFERASE, PUTATIVE (AFU_ORTHOLOGUE AFUA_2G01380)-RELATED"/>
    <property type="match status" value="1"/>
</dbReference>
<dbReference type="PROSITE" id="PS51186">
    <property type="entry name" value="GNAT"/>
    <property type="match status" value="1"/>
</dbReference>
<dbReference type="PANTHER" id="PTHR43305:SF1">
    <property type="entry name" value="FAMILY N-ACETYLTRANSFERASE, PUTATIVE (AFU_ORTHOLOGUE AFUA_2G01380)-RELATED"/>
    <property type="match status" value="1"/>
</dbReference>
<dbReference type="Gene3D" id="3.40.630.30">
    <property type="match status" value="1"/>
</dbReference>
<dbReference type="OrthoDB" id="5419426at2"/>
<dbReference type="EMBL" id="BSOU01000004">
    <property type="protein sequence ID" value="GLR75142.1"/>
    <property type="molecule type" value="Genomic_DNA"/>
</dbReference>
<dbReference type="InterPro" id="IPR052777">
    <property type="entry name" value="Acetyltransferase_Enz"/>
</dbReference>
<evidence type="ECO:0000313" key="5">
    <source>
        <dbReference type="Proteomes" id="UP001156660"/>
    </source>
</evidence>
<reference evidence="3 4" key="2">
    <citation type="submission" date="2016-12" db="EMBL/GenBank/DDBJ databases">
        <title>Diversity of luminous bacteria.</title>
        <authorList>
            <person name="Yoshizawa S."/>
            <person name="Kogure K."/>
        </authorList>
    </citation>
    <scope>NUCLEOTIDE SEQUENCE [LARGE SCALE GENOMIC DNA]</scope>
    <source>
        <strain evidence="3 4">NBRC 105001</strain>
    </source>
</reference>
<dbReference type="SUPFAM" id="SSF55729">
    <property type="entry name" value="Acyl-CoA N-acyltransferases (Nat)"/>
    <property type="match status" value="1"/>
</dbReference>
<dbReference type="CDD" id="cd04301">
    <property type="entry name" value="NAT_SF"/>
    <property type="match status" value="1"/>
</dbReference>
<dbReference type="InterPro" id="IPR000182">
    <property type="entry name" value="GNAT_dom"/>
</dbReference>
<protein>
    <submittedName>
        <fullName evidence="2 3">N-acetyltransferase</fullName>
    </submittedName>
</protein>
<dbReference type="EMBL" id="MSCP01000001">
    <property type="protein sequence ID" value="PQJ93050.1"/>
    <property type="molecule type" value="Genomic_DNA"/>
</dbReference>
<evidence type="ECO:0000313" key="3">
    <source>
        <dbReference type="EMBL" id="PQJ93050.1"/>
    </source>
</evidence>
<accession>A0A2S7XH57</accession>
<comment type="caution">
    <text evidence="3">The sequence shown here is derived from an EMBL/GenBank/DDBJ whole genome shotgun (WGS) entry which is preliminary data.</text>
</comment>
<dbReference type="RefSeq" id="WP_060991373.1">
    <property type="nucleotide sequence ID" value="NZ_BSOU01000004.1"/>
</dbReference>
<proteinExistence type="predicted"/>
<dbReference type="AlphaFoldDB" id="A0A2S7XH57"/>
<evidence type="ECO:0000259" key="1">
    <source>
        <dbReference type="PROSITE" id="PS51186"/>
    </source>
</evidence>
<dbReference type="Proteomes" id="UP000239273">
    <property type="component" value="Unassembled WGS sequence"/>
</dbReference>
<evidence type="ECO:0000313" key="4">
    <source>
        <dbReference type="Proteomes" id="UP000239273"/>
    </source>
</evidence>
<sequence length="163" mass="18237">MEYRIVDITSEHDNDICYIIKNVGVEFGAVGEGFGPADDEVLEMSRHYNPEERSKYLILLLNGRVVGGCGLAPFNGSETICELRKLFLLPEARGRGFGKTIAGKILAFADKIGFHQCYLDTLSSMKSAIHLYEELGFKRLAKPIEGTEHNGCDVWMLKTFTKE</sequence>
<keyword evidence="3" id="KW-0808">Transferase</keyword>
<gene>
    <name evidence="2" type="primary">yjgM</name>
    <name evidence="3" type="ORF">BTO23_02830</name>
    <name evidence="2" type="ORF">GCM10007855_20160</name>
</gene>
<name>A0A2S7XH57_9GAMM</name>
<dbReference type="InterPro" id="IPR016181">
    <property type="entry name" value="Acyl_CoA_acyltransferase"/>
</dbReference>